<name>A0ABU3CLE6_9FLAO</name>
<evidence type="ECO:0000313" key="6">
    <source>
        <dbReference type="EMBL" id="MDT0647175.1"/>
    </source>
</evidence>
<evidence type="ECO:0000256" key="3">
    <source>
        <dbReference type="ARBA" id="ARBA00048267"/>
    </source>
</evidence>
<dbReference type="EMBL" id="JAVRHO010000013">
    <property type="protein sequence ID" value="MDT0647175.1"/>
    <property type="molecule type" value="Genomic_DNA"/>
</dbReference>
<dbReference type="CDD" id="cd16433">
    <property type="entry name" value="CheB"/>
    <property type="match status" value="1"/>
</dbReference>
<evidence type="ECO:0000256" key="4">
    <source>
        <dbReference type="PROSITE-ProRule" id="PRU00050"/>
    </source>
</evidence>
<dbReference type="InterPro" id="IPR035909">
    <property type="entry name" value="CheB_C"/>
</dbReference>
<comment type="caution">
    <text evidence="6">The sequence shown here is derived from an EMBL/GenBank/DDBJ whole genome shotgun (WGS) entry which is preliminary data.</text>
</comment>
<evidence type="ECO:0000313" key="7">
    <source>
        <dbReference type="Proteomes" id="UP001245285"/>
    </source>
</evidence>
<proteinExistence type="predicted"/>
<organism evidence="6 7">
    <name type="scientific">Autumnicola lenta</name>
    <dbReference type="NCBI Taxonomy" id="3075593"/>
    <lineage>
        <taxon>Bacteria</taxon>
        <taxon>Pseudomonadati</taxon>
        <taxon>Bacteroidota</taxon>
        <taxon>Flavobacteriia</taxon>
        <taxon>Flavobacteriales</taxon>
        <taxon>Flavobacteriaceae</taxon>
        <taxon>Autumnicola</taxon>
    </lineage>
</organism>
<dbReference type="Gene3D" id="3.40.50.180">
    <property type="entry name" value="Methylesterase CheB, C-terminal domain"/>
    <property type="match status" value="1"/>
</dbReference>
<dbReference type="Pfam" id="PF01339">
    <property type="entry name" value="CheB_methylest"/>
    <property type="match status" value="1"/>
</dbReference>
<comment type="catalytic activity">
    <reaction evidence="3">
        <text>[protein]-L-glutamate 5-O-methyl ester + H2O = L-glutamyl-[protein] + methanol + H(+)</text>
        <dbReference type="Rhea" id="RHEA:23236"/>
        <dbReference type="Rhea" id="RHEA-COMP:10208"/>
        <dbReference type="Rhea" id="RHEA-COMP:10311"/>
        <dbReference type="ChEBI" id="CHEBI:15377"/>
        <dbReference type="ChEBI" id="CHEBI:15378"/>
        <dbReference type="ChEBI" id="CHEBI:17790"/>
        <dbReference type="ChEBI" id="CHEBI:29973"/>
        <dbReference type="ChEBI" id="CHEBI:82795"/>
        <dbReference type="EC" id="3.1.1.61"/>
    </reaction>
</comment>
<dbReference type="RefSeq" id="WP_311495287.1">
    <property type="nucleotide sequence ID" value="NZ_JAVRHO010000013.1"/>
</dbReference>
<dbReference type="PANTHER" id="PTHR42872">
    <property type="entry name" value="PROTEIN-GLUTAMATE METHYLESTERASE/PROTEIN-GLUTAMINE GLUTAMINASE"/>
    <property type="match status" value="1"/>
</dbReference>
<dbReference type="SUPFAM" id="SSF52738">
    <property type="entry name" value="Methylesterase CheB, C-terminal domain"/>
    <property type="match status" value="1"/>
</dbReference>
<evidence type="ECO:0000256" key="1">
    <source>
        <dbReference type="ARBA" id="ARBA00022801"/>
    </source>
</evidence>
<dbReference type="PIRSF" id="PIRSF036461">
    <property type="entry name" value="Chmtx_methlestr"/>
    <property type="match status" value="1"/>
</dbReference>
<reference evidence="6 7" key="1">
    <citation type="submission" date="2023-09" db="EMBL/GenBank/DDBJ databases">
        <authorList>
            <person name="Rey-Velasco X."/>
        </authorList>
    </citation>
    <scope>NUCLEOTIDE SEQUENCE [LARGE SCALE GENOMIC DNA]</scope>
    <source>
        <strain evidence="6 7">F260</strain>
    </source>
</reference>
<evidence type="ECO:0000256" key="2">
    <source>
        <dbReference type="ARBA" id="ARBA00039140"/>
    </source>
</evidence>
<keyword evidence="1 4" id="KW-0378">Hydrolase</keyword>
<feature type="active site" evidence="4">
    <location>
        <position position="141"/>
    </location>
</feature>
<feature type="active site" evidence="4">
    <location>
        <position position="21"/>
    </location>
</feature>
<keyword evidence="7" id="KW-1185">Reference proteome</keyword>
<gene>
    <name evidence="6" type="ORF">RM545_10790</name>
</gene>
<accession>A0ABU3CLE6</accession>
<evidence type="ECO:0000259" key="5">
    <source>
        <dbReference type="PROSITE" id="PS50122"/>
    </source>
</evidence>
<feature type="active site" evidence="4">
    <location>
        <position position="48"/>
    </location>
</feature>
<dbReference type="EC" id="3.1.1.61" evidence="2"/>
<dbReference type="InterPro" id="IPR011247">
    <property type="entry name" value="Chemotax_prot-Glu_Me-esterase"/>
</dbReference>
<dbReference type="Proteomes" id="UP001245285">
    <property type="component" value="Unassembled WGS sequence"/>
</dbReference>
<dbReference type="PANTHER" id="PTHR42872:SF6">
    <property type="entry name" value="PROTEIN-GLUTAMATE METHYLESTERASE_PROTEIN-GLUTAMINE GLUTAMINASE"/>
    <property type="match status" value="1"/>
</dbReference>
<protein>
    <recommendedName>
        <fullName evidence="2">protein-glutamate methylesterase</fullName>
        <ecNumber evidence="2">3.1.1.61</ecNumber>
    </recommendedName>
</protein>
<feature type="domain" description="CheB-type methylesterase" evidence="5">
    <location>
        <begin position="8"/>
        <end position="199"/>
    </location>
</feature>
<sequence length="347" mass="38811">MVANSKENVSGIRNIIVIGASAGGLPAINEVISGLSADMDVAVMVVIHVSKKSNSQHIANSFQKNTELNCGVAVNGIPLKKGHLYVAPPEHQLLVKNDRLLLTSGPHENKYRPSIDVLFRSAAVHYGHRTIGIILTGLFEDGTSGMYAIKRCGGLCIIQDPGEAQFSDMPRSVLNKIKVDFQAELKEIPAIINKIITQPLPSEKPVPHEIRIEAELTEQMMSDINEIKKIADHSDFVCPDCGGGLWALKNDPLNRYRCHTGHVFTEKILHDLQDKKIEESIWVSIRMLEEKENLLLLMAKRENTEGDFKLSEFHENRLTEVRKHIDRFKSLLNLLNEDLHKSPPTEE</sequence>
<dbReference type="PROSITE" id="PS50122">
    <property type="entry name" value="CHEB"/>
    <property type="match status" value="1"/>
</dbReference>
<keyword evidence="4" id="KW-0145">Chemotaxis</keyword>
<dbReference type="InterPro" id="IPR000673">
    <property type="entry name" value="Sig_transdc_resp-reg_Me-estase"/>
</dbReference>